<keyword evidence="3" id="KW-1185">Reference proteome</keyword>
<reference evidence="2 3" key="1">
    <citation type="submission" date="2019-11" db="EMBL/GenBank/DDBJ databases">
        <title>Comparative genomics of hydrocarbon-degrading Desulfosarcina strains.</title>
        <authorList>
            <person name="Watanabe M."/>
            <person name="Kojima H."/>
            <person name="Fukui M."/>
        </authorList>
    </citation>
    <scope>NUCLEOTIDE SEQUENCE [LARGE SCALE GENOMIC DNA]</scope>
    <source>
        <strain evidence="2 3">PL12</strain>
    </source>
</reference>
<dbReference type="SUPFAM" id="SSF50969">
    <property type="entry name" value="YVTN repeat-like/Quinoprotein amine dehydrogenase"/>
    <property type="match status" value="1"/>
</dbReference>
<protein>
    <recommendedName>
        <fullName evidence="4">Pilus formation protein N-terminal domain-containing protein</fullName>
    </recommendedName>
</protein>
<keyword evidence="1" id="KW-0732">Signal</keyword>
<evidence type="ECO:0000256" key="1">
    <source>
        <dbReference type="SAM" id="SignalP"/>
    </source>
</evidence>
<dbReference type="RefSeq" id="WP_155316319.1">
    <property type="nucleotide sequence ID" value="NZ_AP021874.1"/>
</dbReference>
<name>A0A5K7YGD0_9BACT</name>
<dbReference type="KEGG" id="dalk:DSCA_20560"/>
<gene>
    <name evidence="2" type="ORF">DSCA_20560</name>
</gene>
<accession>A0A5K7YGD0</accession>
<dbReference type="Proteomes" id="UP000427906">
    <property type="component" value="Chromosome"/>
</dbReference>
<dbReference type="OrthoDB" id="9784686at2"/>
<dbReference type="InterPro" id="IPR011044">
    <property type="entry name" value="Quino_amine_DH_bsu"/>
</dbReference>
<proteinExistence type="predicted"/>
<dbReference type="AlphaFoldDB" id="A0A5K7YGD0"/>
<evidence type="ECO:0000313" key="3">
    <source>
        <dbReference type="Proteomes" id="UP000427906"/>
    </source>
</evidence>
<feature type="signal peptide" evidence="1">
    <location>
        <begin position="1"/>
        <end position="22"/>
    </location>
</feature>
<evidence type="ECO:0008006" key="4">
    <source>
        <dbReference type="Google" id="ProtNLM"/>
    </source>
</evidence>
<evidence type="ECO:0000313" key="2">
    <source>
        <dbReference type="EMBL" id="BBO68126.1"/>
    </source>
</evidence>
<dbReference type="EMBL" id="AP021874">
    <property type="protein sequence ID" value="BBO68126.1"/>
    <property type="molecule type" value="Genomic_DNA"/>
</dbReference>
<organism evidence="2 3">
    <name type="scientific">Desulfosarcina alkanivorans</name>
    <dbReference type="NCBI Taxonomy" id="571177"/>
    <lineage>
        <taxon>Bacteria</taxon>
        <taxon>Pseudomonadati</taxon>
        <taxon>Thermodesulfobacteriota</taxon>
        <taxon>Desulfobacteria</taxon>
        <taxon>Desulfobacterales</taxon>
        <taxon>Desulfosarcinaceae</taxon>
        <taxon>Desulfosarcina</taxon>
    </lineage>
</organism>
<feature type="chain" id="PRO_5024324558" description="Pilus formation protein N-terminal domain-containing protein" evidence="1">
    <location>
        <begin position="23"/>
        <end position="134"/>
    </location>
</feature>
<sequence length="134" mass="14735">MLRQTKLAVILAVLLIPVTVHAAFEHERILNADIGAPILDVTANPAGDLVFVLTPGEVLIYSTDDQTVLDRIPVAGPFDRIAYQDEDRLVLTAAKPSRINVIRFSRIFDIDLSGRAVKGPPDARVTLVVFDDYQ</sequence>